<evidence type="ECO:0000256" key="1">
    <source>
        <dbReference type="ARBA" id="ARBA00003420"/>
    </source>
</evidence>
<sequence length="597" mass="65021">MTFPAPTIPYPLSSDLSDDSEVPYLKGKSSFGNKVCPPTPSTPMFPLLAVDDGTLEYQQQSARRAAEGLRRQKRSKTTLSNNIEGFSSSEEENEAGPGLEIDSESEDLEMSDYANAGEDTWQDGDEQGRVKTRNRRGLSLQGGNGPSLGDRLIMADGDRPVVSKEEKRIADIKVIRSLAINVILIGLWWLLSLIWIKYNKWMFGPEHLDFKFPLFTTCTHMIVQFSLASLVLFAFPKLRPVGFFGKSASTDPHPEDPEMDHFMGAGNSIEERRKQRAGIMTKWFYATRVGPCGAATGLDIGLGNMSLKFISLAFYTMCKSSALAFVLIFAFIFRLEKVTWKLVGVIAVMTVGVVMMVAGEATFVPIGFILIIMSSALSGLRWSLTQILLLRNPATSNPFSSIFFLAPIMFISILTIAIPVEGFGPLGERLAELAVEKGAINTAVILIFPGAIAFLMVSSEFALLQRTSVVTLSICGIFKEVVTISAATIVFGDPLTPINISGLCVTILSIAAYNYIKIKRMRRQAREETIGVAAYVPVGGDDEDGEDEGLAERAKSTSIDGGALGNTEIQVGESALSPRFPGPSPLPLRGSEQDRLL</sequence>
<comment type="subcellular location">
    <subcellularLocation>
        <location evidence="2">Endoplasmic reticulum membrane</location>
        <topology evidence="2">Multi-pass membrane protein</topology>
    </subcellularLocation>
</comment>
<evidence type="ECO:0000256" key="2">
    <source>
        <dbReference type="ARBA" id="ARBA00004477"/>
    </source>
</evidence>
<feature type="transmembrane region" description="Helical" evidence="9">
    <location>
        <begin position="469"/>
        <end position="492"/>
    </location>
</feature>
<keyword evidence="12" id="KW-1185">Reference proteome</keyword>
<evidence type="ECO:0000313" key="11">
    <source>
        <dbReference type="EMBL" id="PUU76914.1"/>
    </source>
</evidence>
<dbReference type="GO" id="GO:0005789">
    <property type="term" value="C:endoplasmic reticulum membrane"/>
    <property type="evidence" value="ECO:0007669"/>
    <property type="project" value="UniProtKB-SubCell"/>
</dbReference>
<evidence type="ECO:0000256" key="5">
    <source>
        <dbReference type="ARBA" id="ARBA00022692"/>
    </source>
</evidence>
<feature type="compositionally biased region" description="Acidic residues" evidence="8">
    <location>
        <begin position="540"/>
        <end position="549"/>
    </location>
</feature>
<keyword evidence="5 9" id="KW-0812">Transmembrane</keyword>
<feature type="transmembrane region" description="Helical" evidence="9">
    <location>
        <begin position="178"/>
        <end position="198"/>
    </location>
</feature>
<dbReference type="STRING" id="42251.A0A2T6ZNA5"/>
<comment type="caution">
    <text evidence="11">The sequence shown here is derived from an EMBL/GenBank/DDBJ whole genome shotgun (WGS) entry which is preliminary data.</text>
</comment>
<evidence type="ECO:0000256" key="8">
    <source>
        <dbReference type="SAM" id="MobiDB-lite"/>
    </source>
</evidence>
<evidence type="ECO:0000256" key="7">
    <source>
        <dbReference type="ARBA" id="ARBA00023136"/>
    </source>
</evidence>
<feature type="compositionally biased region" description="Polar residues" evidence="8">
    <location>
        <begin position="77"/>
        <end position="88"/>
    </location>
</feature>
<feature type="domain" description="Sugar phosphate transporter" evidence="10">
    <location>
        <begin position="183"/>
        <end position="514"/>
    </location>
</feature>
<evidence type="ECO:0000259" key="10">
    <source>
        <dbReference type="Pfam" id="PF03151"/>
    </source>
</evidence>
<dbReference type="Proteomes" id="UP000244722">
    <property type="component" value="Unassembled WGS sequence"/>
</dbReference>
<feature type="region of interest" description="Disordered" evidence="8">
    <location>
        <begin position="1"/>
        <end position="39"/>
    </location>
</feature>
<feature type="transmembrane region" description="Helical" evidence="9">
    <location>
        <begin position="283"/>
        <end position="303"/>
    </location>
</feature>
<evidence type="ECO:0000256" key="9">
    <source>
        <dbReference type="SAM" id="Phobius"/>
    </source>
</evidence>
<keyword evidence="6 9" id="KW-1133">Transmembrane helix</keyword>
<feature type="transmembrane region" description="Helical" evidence="9">
    <location>
        <begin position="340"/>
        <end position="358"/>
    </location>
</feature>
<feature type="transmembrane region" description="Helical" evidence="9">
    <location>
        <begin position="396"/>
        <end position="418"/>
    </location>
</feature>
<keyword evidence="7 9" id="KW-0472">Membrane</keyword>
<evidence type="ECO:0000256" key="3">
    <source>
        <dbReference type="ARBA" id="ARBA00010425"/>
    </source>
</evidence>
<feature type="transmembrane region" description="Helical" evidence="9">
    <location>
        <begin position="364"/>
        <end position="384"/>
    </location>
</feature>
<accession>A0A2T6ZNA5</accession>
<dbReference type="InterPro" id="IPR004853">
    <property type="entry name" value="Sugar_P_trans_dom"/>
</dbReference>
<dbReference type="EMBL" id="NESQ01000169">
    <property type="protein sequence ID" value="PUU76914.1"/>
    <property type="molecule type" value="Genomic_DNA"/>
</dbReference>
<feature type="region of interest" description="Disordered" evidence="8">
    <location>
        <begin position="539"/>
        <end position="597"/>
    </location>
</feature>
<evidence type="ECO:0000313" key="12">
    <source>
        <dbReference type="Proteomes" id="UP000244722"/>
    </source>
</evidence>
<gene>
    <name evidence="11" type="ORF">B9Z19DRAFT_1102110</name>
</gene>
<feature type="region of interest" description="Disordered" evidence="8">
    <location>
        <begin position="65"/>
        <end position="99"/>
    </location>
</feature>
<evidence type="ECO:0000256" key="4">
    <source>
        <dbReference type="ARBA" id="ARBA00011182"/>
    </source>
</evidence>
<dbReference type="PANTHER" id="PTHR11132">
    <property type="entry name" value="SOLUTE CARRIER FAMILY 35"/>
    <property type="match status" value="1"/>
</dbReference>
<evidence type="ECO:0000256" key="6">
    <source>
        <dbReference type="ARBA" id="ARBA00022989"/>
    </source>
</evidence>
<feature type="region of interest" description="Disordered" evidence="8">
    <location>
        <begin position="116"/>
        <end position="149"/>
    </location>
</feature>
<protein>
    <submittedName>
        <fullName evidence="11">Triose-phosphate transporter family-domain-containing protein</fullName>
    </submittedName>
</protein>
<proteinExistence type="inferred from homology"/>
<dbReference type="AlphaFoldDB" id="A0A2T6ZNA5"/>
<organism evidence="11 12">
    <name type="scientific">Tuber borchii</name>
    <name type="common">White truffle</name>
    <dbReference type="NCBI Taxonomy" id="42251"/>
    <lineage>
        <taxon>Eukaryota</taxon>
        <taxon>Fungi</taxon>
        <taxon>Dikarya</taxon>
        <taxon>Ascomycota</taxon>
        <taxon>Pezizomycotina</taxon>
        <taxon>Pezizomycetes</taxon>
        <taxon>Pezizales</taxon>
        <taxon>Tuberaceae</taxon>
        <taxon>Tuber</taxon>
    </lineage>
</organism>
<feature type="transmembrane region" description="Helical" evidence="9">
    <location>
        <begin position="309"/>
        <end position="333"/>
    </location>
</feature>
<dbReference type="OrthoDB" id="18894at2759"/>
<dbReference type="Pfam" id="PF03151">
    <property type="entry name" value="TPT"/>
    <property type="match status" value="1"/>
</dbReference>
<name>A0A2T6ZNA5_TUBBO</name>
<feature type="transmembrane region" description="Helical" evidence="9">
    <location>
        <begin position="210"/>
        <end position="235"/>
    </location>
</feature>
<comment type="function">
    <text evidence="1">Involved in the import of GDP-mannose from the cytoplasm into the Golgi lumen.</text>
</comment>
<comment type="similarity">
    <text evidence="3">Belongs to the TPT transporter family. SLC35D subfamily.</text>
</comment>
<comment type="subunit">
    <text evidence="4">Homooligomer.</text>
</comment>
<feature type="transmembrane region" description="Helical" evidence="9">
    <location>
        <begin position="498"/>
        <end position="516"/>
    </location>
</feature>
<feature type="transmembrane region" description="Helical" evidence="9">
    <location>
        <begin position="438"/>
        <end position="457"/>
    </location>
</feature>
<reference evidence="11 12" key="1">
    <citation type="submission" date="2017-04" db="EMBL/GenBank/DDBJ databases">
        <title>Draft genome sequence of Tuber borchii Vittad., a whitish edible truffle.</title>
        <authorList>
            <consortium name="DOE Joint Genome Institute"/>
            <person name="Murat C."/>
            <person name="Kuo A."/>
            <person name="Barry K.W."/>
            <person name="Clum A."/>
            <person name="Dockter R.B."/>
            <person name="Fauchery L."/>
            <person name="Iotti M."/>
            <person name="Kohler A."/>
            <person name="Labutti K."/>
            <person name="Lindquist E.A."/>
            <person name="Lipzen A."/>
            <person name="Ohm R.A."/>
            <person name="Wang M."/>
            <person name="Grigoriev I.V."/>
            <person name="Zambonelli A."/>
            <person name="Martin F.M."/>
        </authorList>
    </citation>
    <scope>NUCLEOTIDE SEQUENCE [LARGE SCALE GENOMIC DNA]</scope>
    <source>
        <strain evidence="11 12">Tbo3840</strain>
    </source>
</reference>
<dbReference type="InterPro" id="IPR050186">
    <property type="entry name" value="TPT_transporter"/>
</dbReference>